<evidence type="ECO:0000313" key="4">
    <source>
        <dbReference type="RefSeq" id="XP_010778607.1"/>
    </source>
</evidence>
<name>A0A6I9NQG6_9TELE</name>
<organism evidence="3 4">
    <name type="scientific">Notothenia coriiceps</name>
    <name type="common">black rockcod</name>
    <dbReference type="NCBI Taxonomy" id="8208"/>
    <lineage>
        <taxon>Eukaryota</taxon>
        <taxon>Metazoa</taxon>
        <taxon>Chordata</taxon>
        <taxon>Craniata</taxon>
        <taxon>Vertebrata</taxon>
        <taxon>Euteleostomi</taxon>
        <taxon>Actinopterygii</taxon>
        <taxon>Neopterygii</taxon>
        <taxon>Teleostei</taxon>
        <taxon>Neoteleostei</taxon>
        <taxon>Acanthomorphata</taxon>
        <taxon>Eupercaria</taxon>
        <taxon>Perciformes</taxon>
        <taxon>Notothenioidei</taxon>
        <taxon>Nototheniidae</taxon>
        <taxon>Notothenia</taxon>
    </lineage>
</organism>
<evidence type="ECO:0000256" key="1">
    <source>
        <dbReference type="PROSITE-ProRule" id="PRU00135"/>
    </source>
</evidence>
<dbReference type="GO" id="GO:0005085">
    <property type="term" value="F:guanyl-nucleotide exchange factor activity"/>
    <property type="evidence" value="ECO:0007669"/>
    <property type="project" value="UniProtKB-KW"/>
</dbReference>
<proteinExistence type="predicted"/>
<dbReference type="KEGG" id="ncc:104953368"/>
<feature type="domain" description="N-terminal Ras-GEF" evidence="2">
    <location>
        <begin position="1"/>
        <end position="94"/>
    </location>
</feature>
<reference evidence="4" key="1">
    <citation type="submission" date="2025-08" db="UniProtKB">
        <authorList>
            <consortium name="RefSeq"/>
        </authorList>
    </citation>
    <scope>IDENTIFICATION</scope>
    <source>
        <tissue evidence="4">Muscle</tissue>
    </source>
</reference>
<feature type="non-terminal residue" evidence="4">
    <location>
        <position position="1"/>
    </location>
</feature>
<dbReference type="RefSeq" id="XP_010778607.1">
    <property type="nucleotide sequence ID" value="XM_010780305.1"/>
</dbReference>
<dbReference type="GeneID" id="104953368"/>
<dbReference type="Proteomes" id="UP000504611">
    <property type="component" value="Unplaced"/>
</dbReference>
<evidence type="ECO:0000259" key="2">
    <source>
        <dbReference type="PROSITE" id="PS50212"/>
    </source>
</evidence>
<protein>
    <submittedName>
        <fullName evidence="4">Son of sevenless homolog 1-like</fullName>
    </submittedName>
</protein>
<keyword evidence="3" id="KW-1185">Reference proteome</keyword>
<keyword evidence="1" id="KW-0344">Guanine-nucleotide releasing factor</keyword>
<evidence type="ECO:0000313" key="3">
    <source>
        <dbReference type="Proteomes" id="UP000504611"/>
    </source>
</evidence>
<dbReference type="OrthoDB" id="546434at2759"/>
<dbReference type="Gene3D" id="1.20.870.10">
    <property type="entry name" value="Son of sevenless (SoS) protein Chain: S domain 1"/>
    <property type="match status" value="1"/>
</dbReference>
<gene>
    <name evidence="4" type="primary">LOC104953368</name>
</gene>
<dbReference type="Pfam" id="PF00618">
    <property type="entry name" value="RasGEF_N"/>
    <property type="match status" value="1"/>
</dbReference>
<dbReference type="InterPro" id="IPR000651">
    <property type="entry name" value="Ras-like_Gua-exchang_fac_N"/>
</dbReference>
<dbReference type="InterPro" id="IPR023578">
    <property type="entry name" value="Ras_GEF_dom_sf"/>
</dbReference>
<dbReference type="AlphaFoldDB" id="A0A6I9NQG6"/>
<accession>A0A6I9NQG6</accession>
<sequence length="94" mass="11275">SLGLLSNLFYLFVDPNFVRTFLTTYRSFCKPQELLTLLIDRIEIPEPEPTEEDRQALWNGDQPMAAELQRFRKEYVQPVQLRYHRSIRRDVTLM</sequence>
<dbReference type="SUPFAM" id="SSF48366">
    <property type="entry name" value="Ras GEF"/>
    <property type="match status" value="1"/>
</dbReference>
<dbReference type="PROSITE" id="PS50212">
    <property type="entry name" value="RASGEF_NTER"/>
    <property type="match status" value="1"/>
</dbReference>